<comment type="caution">
    <text evidence="5">Lacks conserved residue(s) required for the propagation of feature annotation.</text>
</comment>
<evidence type="ECO:0000313" key="9">
    <source>
        <dbReference type="Proteomes" id="UP001198163"/>
    </source>
</evidence>
<keyword evidence="3 5" id="KW-0949">S-adenosyl-L-methionine</keyword>
<evidence type="ECO:0000256" key="4">
    <source>
        <dbReference type="ARBA" id="ARBA00048391"/>
    </source>
</evidence>
<dbReference type="GO" id="GO:0102559">
    <property type="term" value="F:peptide chain release factor N(5)-glutamine methyltransferase activity"/>
    <property type="evidence" value="ECO:0007669"/>
    <property type="project" value="UniProtKB-EC"/>
</dbReference>
<gene>
    <name evidence="5 8" type="primary">prmC</name>
    <name evidence="8" type="ORF">K7J14_12835</name>
</gene>
<dbReference type="HAMAP" id="MF_02126">
    <property type="entry name" value="RF_methyltr_PrmC"/>
    <property type="match status" value="1"/>
</dbReference>
<dbReference type="InterPro" id="IPR040758">
    <property type="entry name" value="PrmC_N"/>
</dbReference>
<feature type="domain" description="Methyltransferase small" evidence="6">
    <location>
        <begin position="124"/>
        <end position="201"/>
    </location>
</feature>
<dbReference type="SUPFAM" id="SSF53335">
    <property type="entry name" value="S-adenosyl-L-methionine-dependent methyltransferases"/>
    <property type="match status" value="1"/>
</dbReference>
<dbReference type="InterPro" id="IPR050320">
    <property type="entry name" value="N5-glutamine_MTase"/>
</dbReference>
<dbReference type="Pfam" id="PF05175">
    <property type="entry name" value="MTS"/>
    <property type="match status" value="1"/>
</dbReference>
<dbReference type="InterPro" id="IPR029063">
    <property type="entry name" value="SAM-dependent_MTases_sf"/>
</dbReference>
<reference evidence="8" key="1">
    <citation type="submission" date="2021-08" db="EMBL/GenBank/DDBJ databases">
        <title>Comparative analyses of Brucepasteria parasyntrophica and Teretinema zuelzerae.</title>
        <authorList>
            <person name="Song Y."/>
            <person name="Brune A."/>
        </authorList>
    </citation>
    <scope>NUCLEOTIDE SEQUENCE</scope>
    <source>
        <strain evidence="8">DSM 1903</strain>
    </source>
</reference>
<name>A0AAE3ELG7_9SPIR</name>
<keyword evidence="1 5" id="KW-0489">Methyltransferase</keyword>
<dbReference type="PANTHER" id="PTHR18895:SF74">
    <property type="entry name" value="MTRF1L RELEASE FACTOR GLUTAMINE METHYLTRANSFERASE"/>
    <property type="match status" value="1"/>
</dbReference>
<dbReference type="GO" id="GO:0032259">
    <property type="term" value="P:methylation"/>
    <property type="evidence" value="ECO:0007669"/>
    <property type="project" value="UniProtKB-KW"/>
</dbReference>
<evidence type="ECO:0000256" key="1">
    <source>
        <dbReference type="ARBA" id="ARBA00022603"/>
    </source>
</evidence>
<dbReference type="NCBIfam" id="TIGR03534">
    <property type="entry name" value="RF_mod_PrmC"/>
    <property type="match status" value="1"/>
</dbReference>
<feature type="binding site" evidence="5">
    <location>
        <position position="152"/>
    </location>
    <ligand>
        <name>S-adenosyl-L-methionine</name>
        <dbReference type="ChEBI" id="CHEBI:59789"/>
    </ligand>
</feature>
<dbReference type="RefSeq" id="WP_230756989.1">
    <property type="nucleotide sequence ID" value="NZ_JAINWA010000003.1"/>
</dbReference>
<evidence type="ECO:0000259" key="7">
    <source>
        <dbReference type="Pfam" id="PF17827"/>
    </source>
</evidence>
<evidence type="ECO:0000256" key="5">
    <source>
        <dbReference type="HAMAP-Rule" id="MF_02126"/>
    </source>
</evidence>
<dbReference type="Gene3D" id="3.40.50.150">
    <property type="entry name" value="Vaccinia Virus protein VP39"/>
    <property type="match status" value="1"/>
</dbReference>
<sequence>MNAAQARMKAVEILKKNPFVAAATPELDASILLSKILGVSRTMLLAHPEIGLTREQEKDFISQLEMRLQGTPIAYITQEKEFWGLRFKVTPAVLIPKPDTEILVERACGIVQSIRIAHPGAPIRVLDVCTGSGCIAIAVKRSCPYAEVSATDISGEALEIARENSRALVDDEVSFIQGDLRQGLPRIQGGWSLVVSNPPYVPSLVARSLLEDGRGEPLSALDGGSDGLDLVRALVPAALDVLAPNSRILIESGEYNASETARILKSSGFTDIVIHKDLENQDRVAEGKSHDGIP</sequence>
<dbReference type="EMBL" id="JAINWA010000003">
    <property type="protein sequence ID" value="MCD1655579.1"/>
    <property type="molecule type" value="Genomic_DNA"/>
</dbReference>
<dbReference type="Pfam" id="PF17827">
    <property type="entry name" value="PrmC_N"/>
    <property type="match status" value="1"/>
</dbReference>
<feature type="domain" description="Release factor glutamine methyltransferase N-terminal" evidence="7">
    <location>
        <begin position="22"/>
        <end position="77"/>
    </location>
</feature>
<keyword evidence="9" id="KW-1185">Reference proteome</keyword>
<dbReference type="PROSITE" id="PS00092">
    <property type="entry name" value="N6_MTASE"/>
    <property type="match status" value="1"/>
</dbReference>
<comment type="caution">
    <text evidence="8">The sequence shown here is derived from an EMBL/GenBank/DDBJ whole genome shotgun (WGS) entry which is preliminary data.</text>
</comment>
<dbReference type="NCBIfam" id="TIGR00536">
    <property type="entry name" value="hemK_fam"/>
    <property type="match status" value="1"/>
</dbReference>
<dbReference type="InterPro" id="IPR002052">
    <property type="entry name" value="DNA_methylase_N6_adenine_CS"/>
</dbReference>
<dbReference type="InterPro" id="IPR007848">
    <property type="entry name" value="Small_mtfrase_dom"/>
</dbReference>
<protein>
    <recommendedName>
        <fullName evidence="5">Release factor glutamine methyltransferase</fullName>
        <shortName evidence="5">RF MTase</shortName>
        <ecNumber evidence="5">2.1.1.297</ecNumber>
    </recommendedName>
    <alternativeName>
        <fullName evidence="5">N5-glutamine methyltransferase PrmC</fullName>
    </alternativeName>
    <alternativeName>
        <fullName evidence="5">Protein-(glutamine-N5) MTase PrmC</fullName>
    </alternativeName>
    <alternativeName>
        <fullName evidence="5">Protein-glutamine N-methyltransferase PrmC</fullName>
    </alternativeName>
</protein>
<comment type="catalytic activity">
    <reaction evidence="4 5">
        <text>L-glutaminyl-[peptide chain release factor] + S-adenosyl-L-methionine = N(5)-methyl-L-glutaminyl-[peptide chain release factor] + S-adenosyl-L-homocysteine + H(+)</text>
        <dbReference type="Rhea" id="RHEA:42896"/>
        <dbReference type="Rhea" id="RHEA-COMP:10271"/>
        <dbReference type="Rhea" id="RHEA-COMP:10272"/>
        <dbReference type="ChEBI" id="CHEBI:15378"/>
        <dbReference type="ChEBI" id="CHEBI:30011"/>
        <dbReference type="ChEBI" id="CHEBI:57856"/>
        <dbReference type="ChEBI" id="CHEBI:59789"/>
        <dbReference type="ChEBI" id="CHEBI:61891"/>
        <dbReference type="EC" id="2.1.1.297"/>
    </reaction>
</comment>
<comment type="function">
    <text evidence="5">Methylates the class 1 translation termination release factors RF1/PrfA and RF2/PrfB on the glutamine residue of the universally conserved GGQ motif.</text>
</comment>
<organism evidence="8 9">
    <name type="scientific">Teretinema zuelzerae</name>
    <dbReference type="NCBI Taxonomy" id="156"/>
    <lineage>
        <taxon>Bacteria</taxon>
        <taxon>Pseudomonadati</taxon>
        <taxon>Spirochaetota</taxon>
        <taxon>Spirochaetia</taxon>
        <taxon>Spirochaetales</taxon>
        <taxon>Treponemataceae</taxon>
        <taxon>Teretinema</taxon>
    </lineage>
</organism>
<dbReference type="Gene3D" id="1.10.8.10">
    <property type="entry name" value="DNA helicase RuvA subunit, C-terminal domain"/>
    <property type="match status" value="1"/>
</dbReference>
<dbReference type="InterPro" id="IPR019874">
    <property type="entry name" value="RF_methyltr_PrmC"/>
</dbReference>
<keyword evidence="2 5" id="KW-0808">Transferase</keyword>
<dbReference type="InterPro" id="IPR004556">
    <property type="entry name" value="HemK-like"/>
</dbReference>
<proteinExistence type="inferred from homology"/>
<dbReference type="CDD" id="cd02440">
    <property type="entry name" value="AdoMet_MTases"/>
    <property type="match status" value="1"/>
</dbReference>
<dbReference type="PANTHER" id="PTHR18895">
    <property type="entry name" value="HEMK METHYLTRANSFERASE"/>
    <property type="match status" value="1"/>
</dbReference>
<dbReference type="EC" id="2.1.1.297" evidence="5"/>
<evidence type="ECO:0000256" key="3">
    <source>
        <dbReference type="ARBA" id="ARBA00022691"/>
    </source>
</evidence>
<comment type="similarity">
    <text evidence="5">Belongs to the protein N5-glutamine methyltransferase family. PrmC subfamily.</text>
</comment>
<dbReference type="Proteomes" id="UP001198163">
    <property type="component" value="Unassembled WGS sequence"/>
</dbReference>
<evidence type="ECO:0000256" key="2">
    <source>
        <dbReference type="ARBA" id="ARBA00022679"/>
    </source>
</evidence>
<feature type="binding site" evidence="5">
    <location>
        <position position="197"/>
    </location>
    <ligand>
        <name>S-adenosyl-L-methionine</name>
        <dbReference type="ChEBI" id="CHEBI:59789"/>
    </ligand>
</feature>
<evidence type="ECO:0000313" key="8">
    <source>
        <dbReference type="EMBL" id="MCD1655579.1"/>
    </source>
</evidence>
<dbReference type="AlphaFoldDB" id="A0AAE3ELG7"/>
<evidence type="ECO:0000259" key="6">
    <source>
        <dbReference type="Pfam" id="PF05175"/>
    </source>
</evidence>
<feature type="binding site" evidence="5">
    <location>
        <begin position="197"/>
        <end position="200"/>
    </location>
    <ligand>
        <name>substrate</name>
    </ligand>
</feature>
<accession>A0AAE3ELG7</accession>
<dbReference type="GO" id="GO:0003676">
    <property type="term" value="F:nucleic acid binding"/>
    <property type="evidence" value="ECO:0007669"/>
    <property type="project" value="InterPro"/>
</dbReference>